<dbReference type="AlphaFoldDB" id="Q72WE9"/>
<dbReference type="HOGENOM" id="CLU_2805538_0_0_7"/>
<evidence type="ECO:0000313" key="1">
    <source>
        <dbReference type="EMBL" id="AAS94457.1"/>
    </source>
</evidence>
<sequence>MEIKESIWSSKCLFSDMLTCCYATWRYHRCLVSSFSFLPLPLSGSSFWSRSMAYRLLSIMHRTIGMS</sequence>
<keyword evidence="1" id="KW-0614">Plasmid</keyword>
<dbReference type="Proteomes" id="UP000002194">
    <property type="component" value="Plasmid pDV"/>
</dbReference>
<keyword evidence="2" id="KW-1185">Reference proteome</keyword>
<geneLocation type="plasmid" evidence="1 2">
    <name>pDV</name>
</geneLocation>
<dbReference type="EMBL" id="AE017286">
    <property type="protein sequence ID" value="AAS94457.1"/>
    <property type="molecule type" value="Genomic_DNA"/>
</dbReference>
<name>Q72WE9_NITV2</name>
<gene>
    <name evidence="1" type="ordered locus">DVUA0140</name>
</gene>
<reference evidence="1 2" key="1">
    <citation type="journal article" date="2004" name="Nat. Biotechnol.">
        <title>The genome sequence of the anaerobic, sulfate-reducing bacterium Desulfovibrio vulgaris Hildenborough.</title>
        <authorList>
            <person name="Heidelberg J.F."/>
            <person name="Seshadri R."/>
            <person name="Haveman S.A."/>
            <person name="Hemme C.L."/>
            <person name="Paulsen I.T."/>
            <person name="Kolonay J.F."/>
            <person name="Eisen J.A."/>
            <person name="Ward N."/>
            <person name="Methe B."/>
            <person name="Brinkac L.M."/>
            <person name="Daugherty S.C."/>
            <person name="Deboy R.T."/>
            <person name="Dodson R.J."/>
            <person name="Durkin A.S."/>
            <person name="Madupu R."/>
            <person name="Nelson W.C."/>
            <person name="Sullivan S.A."/>
            <person name="Fouts D."/>
            <person name="Haft D.H."/>
            <person name="Selengut J."/>
            <person name="Peterson J.D."/>
            <person name="Davidsen T.M."/>
            <person name="Zafar N."/>
            <person name="Zhou L."/>
            <person name="Radune D."/>
            <person name="Dimitrov G."/>
            <person name="Hance M."/>
            <person name="Tran K."/>
            <person name="Khouri H."/>
            <person name="Gill J."/>
            <person name="Utterback T.R."/>
            <person name="Feldblyum T.V."/>
            <person name="Wall J.D."/>
            <person name="Voordouw G."/>
            <person name="Fraser C.M."/>
        </authorList>
    </citation>
    <scope>NUCLEOTIDE SEQUENCE [LARGE SCALE GENOMIC DNA]</scope>
    <source>
        <strain evidence="2">ATCC 29579 / DSM 644 / NCIMB 8303 / VKM B-1760 / Hildenborough</strain>
        <plasmid evidence="2">pDV</plasmid>
    </source>
</reference>
<dbReference type="KEGG" id="dvu:DVUA0140"/>
<dbReference type="EnsemblBacteria" id="AAS94457">
    <property type="protein sequence ID" value="AAS94457"/>
    <property type="gene ID" value="DVUA0140"/>
</dbReference>
<accession>Q72WE9</accession>
<organism evidence="1 2">
    <name type="scientific">Nitratidesulfovibrio vulgaris (strain ATCC 29579 / DSM 644 / CCUG 34227 / NCIMB 8303 / VKM B-1760 / Hildenborough)</name>
    <name type="common">Desulfovibrio vulgaris</name>
    <dbReference type="NCBI Taxonomy" id="882"/>
    <lineage>
        <taxon>Bacteria</taxon>
        <taxon>Pseudomonadati</taxon>
        <taxon>Thermodesulfobacteriota</taxon>
        <taxon>Desulfovibrionia</taxon>
        <taxon>Desulfovibrionales</taxon>
        <taxon>Desulfovibrionaceae</taxon>
        <taxon>Nitratidesulfovibrio</taxon>
    </lineage>
</organism>
<evidence type="ECO:0000313" key="2">
    <source>
        <dbReference type="Proteomes" id="UP000002194"/>
    </source>
</evidence>
<proteinExistence type="predicted"/>
<protein>
    <submittedName>
        <fullName evidence="1">Uncharacterized protein</fullName>
    </submittedName>
</protein>